<feature type="region of interest" description="Disordered" evidence="1">
    <location>
        <begin position="1"/>
        <end position="28"/>
    </location>
</feature>
<proteinExistence type="predicted"/>
<dbReference type="EMBL" id="BMNY01000001">
    <property type="protein sequence ID" value="GGM69374.1"/>
    <property type="molecule type" value="Genomic_DNA"/>
</dbReference>
<evidence type="ECO:0000313" key="2">
    <source>
        <dbReference type="EMBL" id="GGM69374.1"/>
    </source>
</evidence>
<dbReference type="Proteomes" id="UP000632195">
    <property type="component" value="Unassembled WGS sequence"/>
</dbReference>
<protein>
    <submittedName>
        <fullName evidence="2">Uncharacterized protein</fullName>
    </submittedName>
</protein>
<evidence type="ECO:0000256" key="1">
    <source>
        <dbReference type="SAM" id="MobiDB-lite"/>
    </source>
</evidence>
<dbReference type="AlphaFoldDB" id="A0AA37F933"/>
<evidence type="ECO:0000313" key="3">
    <source>
        <dbReference type="Proteomes" id="UP000632195"/>
    </source>
</evidence>
<reference evidence="2" key="1">
    <citation type="journal article" date="2014" name="Int. J. Syst. Evol. Microbiol.">
        <title>Complete genome sequence of Corynebacterium casei LMG S-19264T (=DSM 44701T), isolated from a smear-ripened cheese.</title>
        <authorList>
            <consortium name="US DOE Joint Genome Institute (JGI-PGF)"/>
            <person name="Walter F."/>
            <person name="Albersmeier A."/>
            <person name="Kalinowski J."/>
            <person name="Ruckert C."/>
        </authorList>
    </citation>
    <scope>NUCLEOTIDE SEQUENCE</scope>
    <source>
        <strain evidence="2">JCM 13583</strain>
    </source>
</reference>
<feature type="compositionally biased region" description="Basic and acidic residues" evidence="1">
    <location>
        <begin position="1"/>
        <end position="25"/>
    </location>
</feature>
<gene>
    <name evidence="2" type="ORF">GCM10007108_04330</name>
</gene>
<organism evidence="2 3">
    <name type="scientific">Thermogymnomonas acidicola</name>
    <dbReference type="NCBI Taxonomy" id="399579"/>
    <lineage>
        <taxon>Archaea</taxon>
        <taxon>Methanobacteriati</taxon>
        <taxon>Thermoplasmatota</taxon>
        <taxon>Thermoplasmata</taxon>
        <taxon>Thermoplasmatales</taxon>
        <taxon>Thermogymnomonas</taxon>
    </lineage>
</organism>
<keyword evidence="3" id="KW-1185">Reference proteome</keyword>
<name>A0AA37F933_9ARCH</name>
<comment type="caution">
    <text evidence="2">The sequence shown here is derived from an EMBL/GenBank/DDBJ whole genome shotgun (WGS) entry which is preliminary data.</text>
</comment>
<reference evidence="2" key="2">
    <citation type="submission" date="2022-09" db="EMBL/GenBank/DDBJ databases">
        <authorList>
            <person name="Sun Q."/>
            <person name="Ohkuma M."/>
        </authorList>
    </citation>
    <scope>NUCLEOTIDE SEQUENCE</scope>
    <source>
        <strain evidence="2">JCM 13583</strain>
    </source>
</reference>
<sequence length="81" mass="9027">MAHLQPEKGLPDSDPVVHGRYHDTHQGTCTSPFRFGRSSLTTAGEMYSHHCVPLALWRGEHKQYLWQPVSPVDSRQAGMGG</sequence>
<accession>A0AA37F933</accession>